<dbReference type="Proteomes" id="UP000565078">
    <property type="component" value="Unassembled WGS sequence"/>
</dbReference>
<name>A0A7J4IW92_9ARCH</name>
<dbReference type="EMBL" id="DUGC01000002">
    <property type="protein sequence ID" value="HIH09054.1"/>
    <property type="molecule type" value="Genomic_DNA"/>
</dbReference>
<protein>
    <submittedName>
        <fullName evidence="1">Uncharacterized protein</fullName>
    </submittedName>
</protein>
<dbReference type="Pfam" id="PF25212">
    <property type="entry name" value="HVO_A0114"/>
    <property type="match status" value="1"/>
</dbReference>
<evidence type="ECO:0000313" key="2">
    <source>
        <dbReference type="Proteomes" id="UP000565078"/>
    </source>
</evidence>
<gene>
    <name evidence="1" type="ORF">HA254_00115</name>
</gene>
<comment type="caution">
    <text evidence="1">The sequence shown here is derived from an EMBL/GenBank/DDBJ whole genome shotgun (WGS) entry which is preliminary data.</text>
</comment>
<dbReference type="InterPro" id="IPR036390">
    <property type="entry name" value="WH_DNA-bd_sf"/>
</dbReference>
<dbReference type="SUPFAM" id="SSF46785">
    <property type="entry name" value="Winged helix' DNA-binding domain"/>
    <property type="match status" value="1"/>
</dbReference>
<proteinExistence type="predicted"/>
<accession>A0A7J4IW92</accession>
<organism evidence="1 2">
    <name type="scientific">Candidatus Iainarchaeum sp</name>
    <dbReference type="NCBI Taxonomy" id="3101447"/>
    <lineage>
        <taxon>Archaea</taxon>
        <taxon>Candidatus Iainarchaeota</taxon>
        <taxon>Candidatus Iainarchaeia</taxon>
        <taxon>Candidatus Iainarchaeales</taxon>
        <taxon>Candidatus Iainarchaeaceae</taxon>
        <taxon>Candidatus Iainarchaeum</taxon>
    </lineage>
</organism>
<reference evidence="2" key="1">
    <citation type="journal article" date="2020" name="bioRxiv">
        <title>A rank-normalized archaeal taxonomy based on genome phylogeny resolves widespread incomplete and uneven classifications.</title>
        <authorList>
            <person name="Rinke C."/>
            <person name="Chuvochina M."/>
            <person name="Mussig A.J."/>
            <person name="Chaumeil P.-A."/>
            <person name="Waite D.W."/>
            <person name="Whitman W.B."/>
            <person name="Parks D.H."/>
            <person name="Hugenholtz P."/>
        </authorList>
    </citation>
    <scope>NUCLEOTIDE SEQUENCE [LARGE SCALE GENOMIC DNA]</scope>
</reference>
<sequence length="196" mass="22835">MDTEIKEFHKILGRDDVLHGRLVFTQGRKLEKFTLNYTTIIQKSGERQEIEIVRYDCAHGQLHMHRKCRKTTGGRMKKNKGRMVAIKIGTDMDKDLDKLSKPENVDSFPDNVVYFDDFEQLYSVLFAKKLELLKYIPEVTGKTVTEIAIELDRKKQVVSRDLHQLSMIGLVELQKDWSRVYPKTRYDKLAISLSDG</sequence>
<evidence type="ECO:0000313" key="1">
    <source>
        <dbReference type="EMBL" id="HIH09054.1"/>
    </source>
</evidence>
<dbReference type="AlphaFoldDB" id="A0A7J4IW92"/>